<keyword evidence="1" id="KW-0472">Membrane</keyword>
<feature type="transmembrane region" description="Helical" evidence="1">
    <location>
        <begin position="43"/>
        <end position="64"/>
    </location>
</feature>
<dbReference type="Proteomes" id="UP000184212">
    <property type="component" value="Unassembled WGS sequence"/>
</dbReference>
<dbReference type="AlphaFoldDB" id="A0A1M5TRH6"/>
<name>A0A1M5TRH6_9BACT</name>
<feature type="transmembrane region" description="Helical" evidence="1">
    <location>
        <begin position="76"/>
        <end position="94"/>
    </location>
</feature>
<evidence type="ECO:0000313" key="3">
    <source>
        <dbReference type="Proteomes" id="UP000184212"/>
    </source>
</evidence>
<proteinExistence type="predicted"/>
<protein>
    <submittedName>
        <fullName evidence="2">Uncharacterized protein</fullName>
    </submittedName>
</protein>
<sequence length="128" mass="13774">MNLLKSAGAILAGFIFVVIISTATDQALEKTGIMKQPFDLNPVWFILFVILYRSIYGVVGTYITASLAPSNPMRHAMISGFIGLAISLAGAIVMREYGPAWYAISLVVLALPTAWLGGKLKVMKNANP</sequence>
<dbReference type="OrthoDB" id="343256at2"/>
<dbReference type="EMBL" id="FQWQ01000003">
    <property type="protein sequence ID" value="SHH53206.1"/>
    <property type="molecule type" value="Genomic_DNA"/>
</dbReference>
<evidence type="ECO:0000313" key="2">
    <source>
        <dbReference type="EMBL" id="SHH53206.1"/>
    </source>
</evidence>
<keyword evidence="1" id="KW-1133">Transmembrane helix</keyword>
<dbReference type="STRING" id="947013.SAMN04488109_4227"/>
<feature type="transmembrane region" description="Helical" evidence="1">
    <location>
        <begin position="100"/>
        <end position="118"/>
    </location>
</feature>
<reference evidence="2 3" key="1">
    <citation type="submission" date="2016-11" db="EMBL/GenBank/DDBJ databases">
        <authorList>
            <person name="Jaros S."/>
            <person name="Januszkiewicz K."/>
            <person name="Wedrychowicz H."/>
        </authorList>
    </citation>
    <scope>NUCLEOTIDE SEQUENCE [LARGE SCALE GENOMIC DNA]</scope>
    <source>
        <strain evidence="2 3">DSM 24574</strain>
    </source>
</reference>
<accession>A0A1M5TRH6</accession>
<dbReference type="RefSeq" id="WP_073137940.1">
    <property type="nucleotide sequence ID" value="NZ_FQWQ01000003.1"/>
</dbReference>
<keyword evidence="3" id="KW-1185">Reference proteome</keyword>
<keyword evidence="1" id="KW-0812">Transmembrane</keyword>
<gene>
    <name evidence="2" type="ORF">SAMN04488109_4227</name>
</gene>
<organism evidence="2 3">
    <name type="scientific">Chryseolinea serpens</name>
    <dbReference type="NCBI Taxonomy" id="947013"/>
    <lineage>
        <taxon>Bacteria</taxon>
        <taxon>Pseudomonadati</taxon>
        <taxon>Bacteroidota</taxon>
        <taxon>Cytophagia</taxon>
        <taxon>Cytophagales</taxon>
        <taxon>Fulvivirgaceae</taxon>
        <taxon>Chryseolinea</taxon>
    </lineage>
</organism>
<evidence type="ECO:0000256" key="1">
    <source>
        <dbReference type="SAM" id="Phobius"/>
    </source>
</evidence>